<evidence type="ECO:0000256" key="1">
    <source>
        <dbReference type="ARBA" id="ARBA00001954"/>
    </source>
</evidence>
<evidence type="ECO:0000256" key="2">
    <source>
        <dbReference type="ARBA" id="ARBA00004123"/>
    </source>
</evidence>
<dbReference type="SUPFAM" id="SSF57903">
    <property type="entry name" value="FYVE/PHD zinc finger"/>
    <property type="match status" value="1"/>
</dbReference>
<keyword evidence="14" id="KW-0539">Nucleus</keyword>
<feature type="region of interest" description="Disordered" evidence="16">
    <location>
        <begin position="1005"/>
        <end position="1026"/>
    </location>
</feature>
<dbReference type="Proteomes" id="UP001208570">
    <property type="component" value="Unassembled WGS sequence"/>
</dbReference>
<evidence type="ECO:0000259" key="19">
    <source>
        <dbReference type="PROSITE" id="PS51805"/>
    </source>
</evidence>
<keyword evidence="5" id="KW-0479">Metal-binding</keyword>
<dbReference type="InterPro" id="IPR011011">
    <property type="entry name" value="Znf_FYVE_PHD"/>
</dbReference>
<dbReference type="SMART" id="SM00558">
    <property type="entry name" value="JmjC"/>
    <property type="match status" value="1"/>
</dbReference>
<feature type="compositionally biased region" description="Polar residues" evidence="16">
    <location>
        <begin position="1009"/>
        <end position="1026"/>
    </location>
</feature>
<feature type="domain" description="PHD-type" evidence="19">
    <location>
        <begin position="1469"/>
        <end position="1584"/>
    </location>
</feature>
<gene>
    <name evidence="20" type="ORF">LSH36_106g06036</name>
</gene>
<evidence type="ECO:0000256" key="15">
    <source>
        <dbReference type="ARBA" id="ARBA00049349"/>
    </source>
</evidence>
<evidence type="ECO:0000256" key="14">
    <source>
        <dbReference type="ARBA" id="ARBA00023242"/>
    </source>
</evidence>
<feature type="domain" description="JmjC" evidence="18">
    <location>
        <begin position="141"/>
        <end position="307"/>
    </location>
</feature>
<feature type="region of interest" description="Disordered" evidence="16">
    <location>
        <begin position="628"/>
        <end position="673"/>
    </location>
</feature>
<keyword evidence="10" id="KW-0560">Oxidoreductase</keyword>
<evidence type="ECO:0000256" key="13">
    <source>
        <dbReference type="ARBA" id="ARBA00023163"/>
    </source>
</evidence>
<feature type="region of interest" description="Disordered" evidence="16">
    <location>
        <begin position="1238"/>
        <end position="1302"/>
    </location>
</feature>
<reference evidence="20" key="1">
    <citation type="journal article" date="2023" name="Mol. Biol. Evol.">
        <title>Third-Generation Sequencing Reveals the Adaptive Role of the Epigenome in Three Deep-Sea Polychaetes.</title>
        <authorList>
            <person name="Perez M."/>
            <person name="Aroh O."/>
            <person name="Sun Y."/>
            <person name="Lan Y."/>
            <person name="Juniper S.K."/>
            <person name="Young C.R."/>
            <person name="Angers B."/>
            <person name="Qian P.Y."/>
        </authorList>
    </citation>
    <scope>NUCLEOTIDE SEQUENCE</scope>
    <source>
        <strain evidence="20">P08H-3</strain>
    </source>
</reference>
<feature type="compositionally biased region" description="Basic and acidic residues" evidence="16">
    <location>
        <begin position="1277"/>
        <end position="1293"/>
    </location>
</feature>
<feature type="compositionally biased region" description="Polar residues" evidence="16">
    <location>
        <begin position="628"/>
        <end position="655"/>
    </location>
</feature>
<dbReference type="Pfam" id="PF13832">
    <property type="entry name" value="zf-HC5HC2H_2"/>
    <property type="match status" value="1"/>
</dbReference>
<feature type="compositionally biased region" description="Basic and acidic residues" evidence="16">
    <location>
        <begin position="334"/>
        <end position="346"/>
    </location>
</feature>
<evidence type="ECO:0000256" key="16">
    <source>
        <dbReference type="SAM" id="MobiDB-lite"/>
    </source>
</evidence>
<feature type="region of interest" description="Disordered" evidence="16">
    <location>
        <begin position="729"/>
        <end position="798"/>
    </location>
</feature>
<dbReference type="GO" id="GO:0000785">
    <property type="term" value="C:chromatin"/>
    <property type="evidence" value="ECO:0007669"/>
    <property type="project" value="TreeGrafter"/>
</dbReference>
<keyword evidence="21" id="KW-1185">Reference proteome</keyword>
<keyword evidence="11" id="KW-0408">Iron</keyword>
<evidence type="ECO:0000256" key="12">
    <source>
        <dbReference type="ARBA" id="ARBA00023015"/>
    </source>
</evidence>
<feature type="region of interest" description="Disordered" evidence="16">
    <location>
        <begin position="820"/>
        <end position="877"/>
    </location>
</feature>
<keyword evidence="8" id="KW-0156">Chromatin regulator</keyword>
<keyword evidence="7" id="KW-0862">Zinc</keyword>
<dbReference type="InterPro" id="IPR034732">
    <property type="entry name" value="EPHD"/>
</dbReference>
<dbReference type="InterPro" id="IPR001965">
    <property type="entry name" value="Znf_PHD"/>
</dbReference>
<dbReference type="EC" id="1.14.11.66" evidence="4"/>
<feature type="region of interest" description="Disordered" evidence="16">
    <location>
        <begin position="334"/>
        <end position="356"/>
    </location>
</feature>
<dbReference type="SUPFAM" id="SSF51197">
    <property type="entry name" value="Clavaminate synthase-like"/>
    <property type="match status" value="1"/>
</dbReference>
<evidence type="ECO:0000256" key="11">
    <source>
        <dbReference type="ARBA" id="ARBA00023004"/>
    </source>
</evidence>
<dbReference type="InterPro" id="IPR003347">
    <property type="entry name" value="JmjC_dom"/>
</dbReference>
<feature type="compositionally biased region" description="Basic and acidic residues" evidence="16">
    <location>
        <begin position="755"/>
        <end position="767"/>
    </location>
</feature>
<keyword evidence="12" id="KW-0805">Transcription regulation</keyword>
<evidence type="ECO:0000256" key="10">
    <source>
        <dbReference type="ARBA" id="ARBA00023002"/>
    </source>
</evidence>
<dbReference type="Pfam" id="PF02373">
    <property type="entry name" value="JmjC"/>
    <property type="match status" value="1"/>
</dbReference>
<dbReference type="PROSITE" id="PS51184">
    <property type="entry name" value="JMJC"/>
    <property type="match status" value="1"/>
</dbReference>
<feature type="domain" description="JmjN" evidence="17">
    <location>
        <begin position="13"/>
        <end position="55"/>
    </location>
</feature>
<dbReference type="EMBL" id="JAODUP010000106">
    <property type="protein sequence ID" value="KAK2162027.1"/>
    <property type="molecule type" value="Genomic_DNA"/>
</dbReference>
<dbReference type="GO" id="GO:0010468">
    <property type="term" value="P:regulation of gene expression"/>
    <property type="evidence" value="ECO:0007669"/>
    <property type="project" value="TreeGrafter"/>
</dbReference>
<dbReference type="Gene3D" id="3.30.40.10">
    <property type="entry name" value="Zinc/RING finger domain, C3HC4 (zinc finger)"/>
    <property type="match status" value="2"/>
</dbReference>
<evidence type="ECO:0000256" key="6">
    <source>
        <dbReference type="ARBA" id="ARBA00022771"/>
    </source>
</evidence>
<dbReference type="GO" id="GO:0005634">
    <property type="term" value="C:nucleus"/>
    <property type="evidence" value="ECO:0007669"/>
    <property type="project" value="UniProtKB-SubCell"/>
</dbReference>
<dbReference type="Pfam" id="PF02375">
    <property type="entry name" value="JmjN"/>
    <property type="match status" value="1"/>
</dbReference>
<evidence type="ECO:0000259" key="17">
    <source>
        <dbReference type="PROSITE" id="PS51183"/>
    </source>
</evidence>
<dbReference type="FunFam" id="2.60.120.650:FF:000048">
    <property type="entry name" value="Lysine-specific demethylase 4A"/>
    <property type="match status" value="1"/>
</dbReference>
<dbReference type="PANTHER" id="PTHR10694:SF129">
    <property type="entry name" value="LYSINE-SPECIFIC DEMETHYLASE 4B-RELATED"/>
    <property type="match status" value="1"/>
</dbReference>
<keyword evidence="9" id="KW-0223">Dioxygenase</keyword>
<dbReference type="PANTHER" id="PTHR10694">
    <property type="entry name" value="LYSINE-SPECIFIC DEMETHYLASE"/>
    <property type="match status" value="1"/>
</dbReference>
<comment type="cofactor">
    <cofactor evidence="1">
        <name>Fe(2+)</name>
        <dbReference type="ChEBI" id="CHEBI:29033"/>
    </cofactor>
</comment>
<dbReference type="Gene3D" id="2.30.30.140">
    <property type="match status" value="1"/>
</dbReference>
<evidence type="ECO:0000259" key="18">
    <source>
        <dbReference type="PROSITE" id="PS51184"/>
    </source>
</evidence>
<feature type="compositionally biased region" description="Low complexity" evidence="16">
    <location>
        <begin position="856"/>
        <end position="873"/>
    </location>
</feature>
<dbReference type="SMART" id="SM00545">
    <property type="entry name" value="JmjN"/>
    <property type="match status" value="1"/>
</dbReference>
<dbReference type="GO" id="GO:0051864">
    <property type="term" value="F:histone H3K36 demethylase activity"/>
    <property type="evidence" value="ECO:0007669"/>
    <property type="project" value="TreeGrafter"/>
</dbReference>
<organism evidence="20 21">
    <name type="scientific">Paralvinella palmiformis</name>
    <dbReference type="NCBI Taxonomy" id="53620"/>
    <lineage>
        <taxon>Eukaryota</taxon>
        <taxon>Metazoa</taxon>
        <taxon>Spiralia</taxon>
        <taxon>Lophotrochozoa</taxon>
        <taxon>Annelida</taxon>
        <taxon>Polychaeta</taxon>
        <taxon>Sedentaria</taxon>
        <taxon>Canalipalpata</taxon>
        <taxon>Terebellida</taxon>
        <taxon>Terebelliformia</taxon>
        <taxon>Alvinellidae</taxon>
        <taxon>Paralvinella</taxon>
    </lineage>
</organism>
<evidence type="ECO:0000256" key="8">
    <source>
        <dbReference type="ARBA" id="ARBA00022853"/>
    </source>
</evidence>
<proteinExistence type="inferred from homology"/>
<feature type="compositionally biased region" description="Polar residues" evidence="16">
    <location>
        <begin position="820"/>
        <end position="841"/>
    </location>
</feature>
<evidence type="ECO:0000256" key="4">
    <source>
        <dbReference type="ARBA" id="ARBA00012900"/>
    </source>
</evidence>
<dbReference type="PROSITE" id="PS51805">
    <property type="entry name" value="EPHD"/>
    <property type="match status" value="1"/>
</dbReference>
<feature type="compositionally biased region" description="Polar residues" evidence="16">
    <location>
        <begin position="775"/>
        <end position="797"/>
    </location>
</feature>
<evidence type="ECO:0000256" key="7">
    <source>
        <dbReference type="ARBA" id="ARBA00022833"/>
    </source>
</evidence>
<accession>A0AAD9JZB3</accession>
<protein>
    <recommendedName>
        <fullName evidence="4">[histone H3]-trimethyl-L-lysine(9) demethylase</fullName>
        <ecNumber evidence="4">1.14.11.66</ecNumber>
    </recommendedName>
</protein>
<sequence length="1632" mass="177371">MESSSGGRNIPRIMVFRPTMEEFTNFSKYIEYIESQGAHKAGVAKVIPPKEWVPRKNGYDDIDVVIPAPITQVVTGCQGLYQQYNIQKKPIHCADYEKVATSDKFQPPNHHDFEELERKYWKNITFNHPVYGADVSATLTDEDQNIWNIARLGTILDSISDEYGIKIEGVNTAYLYFGMWKTTFPWHTEDMDLYSINYLHFGAPKSWYAIPPEHGRRLERLAAGFFPTSSQECSAFLRHKMTLISPSVLKQYSIPFNKITQLPGEFMITFPYGYHSGYNHGYNCAESTNFALKRWIEYGKRCIQCNCNNDMVHISMDGFVKKYQPEKYDLWKSGKDIAPHPEDDQSKLYYTQKPRSKPVKNTAITLEIPEVKKRRVKANESGNVSKKRHPPWKNFVKSGTGILDQLLPAAPISENRDGTKGNLLKLEEANQPSKQNIDQYLPGPNSGSGKELQSNQNASSSFLDVFRMHVNSGSQIPYDGDANKVGVGENASLEDKAHNNSTEEMPKLMMESDAVVTQGANNMPQLTAQEVIGPNTTMQQILKSMTSAIDGISPNCPQSTQSLVNVSASRRDQMSPNPPRLSPVPNTLSTEASVQNSGLNNISNMPRLYSSAGCGSVGMTGFSPTGNISSQGFQPGNWMPANTVNTTIPSVTPTETGLRHNPPGSQSVGRDQPGQTQFLLEGVMQLQPSLRDPSVLKQIPVNLRRASVVDAHEESSKNSSLTIGFSQKCKKENQTRNSSIMNEKMDFTSGGELVQADKKDGVDEPKDAVTPPDPSSASGDHSAGDQSQGVKQTSDGITSYPPVSCIHTYAQNTVQSKDNQLQQGQLQSKTTCPTQTSTIPIKSSDEKTKLQVTAESVSVQPTTATSTSASPGGSTSGSGSVGGFGIVGNQLIQVTPDGRLVYPSLVQASNGKLLLLSTNPGVSKVSASAGHAAQQQVTAESKGKTEQLTKLESNQSKNVVGVAAIPLTSVQGQPLRLTSGLHTPKTVSPPALQLQLHIPLVQPPATGSRDLQQKPTTMAGTNSTVPASHPASILNKAATSHQAPLALASLSSPAVAGLQSAAVAVIQATPITTSVPSARMQCKGATTTLVSVPPATASIPSIQGKVECTQASTEVVTAQNHGLQLLPLEGSPAITSTASSAMRDGIRKEPLLSNLALTSSASVPLCGTSSISMATSLAIAEQKLEADSDVDLALASDISVKSEEPVKLDDPEDLYLPIEMETLPYSMDADTITLEHSYQQSLSDSSTTKEQEDIYETTDTSLSDSDSAKRKGSKKKGSSDKDKGKKKVAKDPDVPQTVPGTEKLEKLAELAHSMDDTNLEPWARPLKKLFRIWPYDPESEKVYNEKQLLQSPHCAVCQLFKAMVTSPPSSTPSSPAKKSKKDSKYLFNDLPLKSKPLIPETLFGSSSQVTAPKALESPIMDESGESQLLVCNNCHICVHASCYGELTLPDDTSQWLCKRCADEKTRTEIVECCLCTLRGGALKPTCMGHWAHIVCALTIPEVTFEDAVRREPIKLSDISLARKRLKCCFCHTIMKDSDKSGVCVQCSTGRCTTSFHVTCALAAGVSFTINDWPYPVYSTCLKHGLSKPKLTDHRVLPKIEVGNAVFAKHKNGRYYKCHVVETKMQMFLRDGL</sequence>
<dbReference type="Gene3D" id="2.60.120.650">
    <property type="entry name" value="Cupin"/>
    <property type="match status" value="1"/>
</dbReference>
<feature type="region of interest" description="Disordered" evidence="16">
    <location>
        <begin position="568"/>
        <end position="591"/>
    </location>
</feature>
<dbReference type="GO" id="GO:0008270">
    <property type="term" value="F:zinc ion binding"/>
    <property type="evidence" value="ECO:0007669"/>
    <property type="project" value="UniProtKB-KW"/>
</dbReference>
<comment type="caution">
    <text evidence="20">The sequence shown here is derived from an EMBL/GenBank/DDBJ whole genome shotgun (WGS) entry which is preliminary data.</text>
</comment>
<comment type="subcellular location">
    <subcellularLocation>
        <location evidence="2">Nucleus</location>
    </subcellularLocation>
</comment>
<dbReference type="GO" id="GO:0140684">
    <property type="term" value="F:histone H3K9me2/H3K9me3 demethylase activity"/>
    <property type="evidence" value="ECO:0007669"/>
    <property type="project" value="UniProtKB-EC"/>
</dbReference>
<name>A0AAD9JZB3_9ANNE</name>
<dbReference type="SMART" id="SM00249">
    <property type="entry name" value="PHD"/>
    <property type="match status" value="2"/>
</dbReference>
<dbReference type="Pfam" id="PF13831">
    <property type="entry name" value="PHD_2"/>
    <property type="match status" value="1"/>
</dbReference>
<evidence type="ECO:0000256" key="5">
    <source>
        <dbReference type="ARBA" id="ARBA00022723"/>
    </source>
</evidence>
<evidence type="ECO:0000256" key="3">
    <source>
        <dbReference type="ARBA" id="ARBA00009711"/>
    </source>
</evidence>
<feature type="region of interest" description="Disordered" evidence="16">
    <location>
        <begin position="428"/>
        <end position="457"/>
    </location>
</feature>
<comment type="catalytic activity">
    <reaction evidence="15">
        <text>N(6),N(6),N(6)-trimethyl-L-lysyl(9)-[histone H3] + 2 2-oxoglutarate + 2 O2 = N(6)-methyl-L-lysyl(9)-[histone H3] + 2 formaldehyde + 2 succinate + 2 CO2</text>
        <dbReference type="Rhea" id="RHEA:60200"/>
        <dbReference type="Rhea" id="RHEA-COMP:15538"/>
        <dbReference type="Rhea" id="RHEA-COMP:15542"/>
        <dbReference type="ChEBI" id="CHEBI:15379"/>
        <dbReference type="ChEBI" id="CHEBI:16526"/>
        <dbReference type="ChEBI" id="CHEBI:16810"/>
        <dbReference type="ChEBI" id="CHEBI:16842"/>
        <dbReference type="ChEBI" id="CHEBI:30031"/>
        <dbReference type="ChEBI" id="CHEBI:61929"/>
        <dbReference type="ChEBI" id="CHEBI:61961"/>
        <dbReference type="EC" id="1.14.11.66"/>
    </reaction>
</comment>
<evidence type="ECO:0000313" key="21">
    <source>
        <dbReference type="Proteomes" id="UP001208570"/>
    </source>
</evidence>
<feature type="compositionally biased region" description="Polar residues" evidence="16">
    <location>
        <begin position="445"/>
        <end position="457"/>
    </location>
</feature>
<dbReference type="InterPro" id="IPR019787">
    <property type="entry name" value="Znf_PHD-finger"/>
</dbReference>
<dbReference type="InterPro" id="IPR003349">
    <property type="entry name" value="JmjN"/>
</dbReference>
<evidence type="ECO:0000313" key="20">
    <source>
        <dbReference type="EMBL" id="KAK2162027.1"/>
    </source>
</evidence>
<dbReference type="InterPro" id="IPR013083">
    <property type="entry name" value="Znf_RING/FYVE/PHD"/>
</dbReference>
<comment type="similarity">
    <text evidence="3">Belongs to the JHDM3 histone demethylase family.</text>
</comment>
<keyword evidence="13" id="KW-0804">Transcription</keyword>
<feature type="compositionally biased region" description="Polar residues" evidence="16">
    <location>
        <begin position="663"/>
        <end position="673"/>
    </location>
</feature>
<keyword evidence="6" id="KW-0863">Zinc-finger</keyword>
<dbReference type="PROSITE" id="PS51183">
    <property type="entry name" value="JMJN"/>
    <property type="match status" value="1"/>
</dbReference>
<evidence type="ECO:0000256" key="9">
    <source>
        <dbReference type="ARBA" id="ARBA00022964"/>
    </source>
</evidence>